<keyword evidence="3" id="KW-1185">Reference proteome</keyword>
<evidence type="ECO:0000256" key="1">
    <source>
        <dbReference type="SAM" id="MobiDB-lite"/>
    </source>
</evidence>
<name>A0A183DNG3_9BILA</name>
<evidence type="ECO:0000313" key="4">
    <source>
        <dbReference type="WBParaSite" id="GPUH_0001026701-mRNA-1"/>
    </source>
</evidence>
<feature type="compositionally biased region" description="Polar residues" evidence="1">
    <location>
        <begin position="424"/>
        <end position="440"/>
    </location>
</feature>
<dbReference type="OrthoDB" id="5822793at2759"/>
<feature type="region of interest" description="Disordered" evidence="1">
    <location>
        <begin position="381"/>
        <end position="462"/>
    </location>
</feature>
<sequence>MALILAGSPPQTSPVFAKSCSLFDSSASESFTSSQPKLAAASVRPPDPAFQQAASNTNKTSTDAQLGEGERTPLFGVAPAWWGESSRCNQQVQSDTESARQNALSSFNVSAVRTTSAQRSVLSDTELMRVYKLQQQQGPDTSATENVVRRPLKSIRMDIDLNEPFVDEEVKKEEKAKSGFLTSSAPRTSASTAFTVSFDNDESSPKANLSLQDAAKKTCPRRFMRRSGLAAGELVSKGAAAKIAGLTAASSDPKQYLLNKMLMGIGEDDGDRLNQIVASQTVKDSDAESVSRSQEITVVRICGILALEVRDVNCQVHDVSVVGVGFTDPTNVKLLALPQINENVSSTEDGEKGDYLLRELLHISSGRLAQRRGIAGRQVVAPSTPPLTTAARLKSSGTGSGPRARGLRRPDGFGAAAEERQRSSQRLCTLASSSRTSVMSAQVHHRTQPVAGATGTSDGTFR</sequence>
<proteinExistence type="predicted"/>
<evidence type="ECO:0000313" key="3">
    <source>
        <dbReference type="Proteomes" id="UP000271098"/>
    </source>
</evidence>
<organism evidence="4">
    <name type="scientific">Gongylonema pulchrum</name>
    <dbReference type="NCBI Taxonomy" id="637853"/>
    <lineage>
        <taxon>Eukaryota</taxon>
        <taxon>Metazoa</taxon>
        <taxon>Ecdysozoa</taxon>
        <taxon>Nematoda</taxon>
        <taxon>Chromadorea</taxon>
        <taxon>Rhabditida</taxon>
        <taxon>Spirurina</taxon>
        <taxon>Spiruromorpha</taxon>
        <taxon>Spiruroidea</taxon>
        <taxon>Gongylonematidae</taxon>
        <taxon>Gongylonema</taxon>
    </lineage>
</organism>
<dbReference type="Proteomes" id="UP000271098">
    <property type="component" value="Unassembled WGS sequence"/>
</dbReference>
<dbReference type="WBParaSite" id="GPUH_0001026701-mRNA-1">
    <property type="protein sequence ID" value="GPUH_0001026701-mRNA-1"/>
    <property type="gene ID" value="GPUH_0001026701"/>
</dbReference>
<accession>A0A183DNG3</accession>
<protein>
    <submittedName>
        <fullName evidence="4">RMI1_N domain-containing protein</fullName>
    </submittedName>
</protein>
<reference evidence="2 3" key="2">
    <citation type="submission" date="2018-11" db="EMBL/GenBank/DDBJ databases">
        <authorList>
            <consortium name="Pathogen Informatics"/>
        </authorList>
    </citation>
    <scope>NUCLEOTIDE SEQUENCE [LARGE SCALE GENOMIC DNA]</scope>
</reference>
<feature type="compositionally biased region" description="Polar residues" evidence="1">
    <location>
        <begin position="52"/>
        <end position="64"/>
    </location>
</feature>
<gene>
    <name evidence="2" type="ORF">GPUH_LOCUS10254</name>
</gene>
<feature type="region of interest" description="Disordered" evidence="1">
    <location>
        <begin position="27"/>
        <end position="67"/>
    </location>
</feature>
<dbReference type="AlphaFoldDB" id="A0A183DNG3"/>
<reference evidence="4" key="1">
    <citation type="submission" date="2016-06" db="UniProtKB">
        <authorList>
            <consortium name="WormBaseParasite"/>
        </authorList>
    </citation>
    <scope>IDENTIFICATION</scope>
</reference>
<dbReference type="EMBL" id="UYRT01077900">
    <property type="protein sequence ID" value="VDN17193.1"/>
    <property type="molecule type" value="Genomic_DNA"/>
</dbReference>
<evidence type="ECO:0000313" key="2">
    <source>
        <dbReference type="EMBL" id="VDN17193.1"/>
    </source>
</evidence>